<dbReference type="Gene3D" id="2.170.16.10">
    <property type="entry name" value="Hedgehog/Intein (Hint) domain"/>
    <property type="match status" value="1"/>
</dbReference>
<feature type="domain" description="Hedgehog/Intein (Hint)" evidence="1">
    <location>
        <begin position="139"/>
        <end position="283"/>
    </location>
</feature>
<sequence length="342" mass="36187">MATLSFYARGDSSTANNAALNVSGTSKTPTTLLTFTSGTTGDLRLDYNGGLADPDTQVIIGGQTLNFTLEFSGNLPATNKLANVGGTDLRGKQIAVITTSAGQRFFFVTDGSGTLAVMNGFPNGAHAIASVTNTTPVFMCFASGTLIATPDGLRKVESLRAGDLVLTADGRALPLRWHGALDFSATDLMLWPDLRPVVIPAHLFGPDLPARDLHLSGCHRIALSGWEVELLSGESGVLVPARHLIGHGAWQGDAGPVTYHHLYLDEHAVILSENLPTESFQPAARMVEALGARMRAKLESVMTAAVRPDAGLTLKRHESLVLLSQLLGGPHTERRPELPLAA</sequence>
<evidence type="ECO:0000259" key="1">
    <source>
        <dbReference type="Pfam" id="PF13403"/>
    </source>
</evidence>
<dbReference type="EMBL" id="JACLQD010000005">
    <property type="protein sequence ID" value="MBC2837312.1"/>
    <property type="molecule type" value="Genomic_DNA"/>
</dbReference>
<evidence type="ECO:0000313" key="2">
    <source>
        <dbReference type="EMBL" id="MBC2837312.1"/>
    </source>
</evidence>
<proteinExistence type="predicted"/>
<comment type="caution">
    <text evidence="2">The sequence shown here is derived from an EMBL/GenBank/DDBJ whole genome shotgun (WGS) entry which is preliminary data.</text>
</comment>
<organism evidence="2 3">
    <name type="scientific">Paragemmobacter straminiformis</name>
    <dbReference type="NCBI Taxonomy" id="2045119"/>
    <lineage>
        <taxon>Bacteria</taxon>
        <taxon>Pseudomonadati</taxon>
        <taxon>Pseudomonadota</taxon>
        <taxon>Alphaproteobacteria</taxon>
        <taxon>Rhodobacterales</taxon>
        <taxon>Paracoccaceae</taxon>
        <taxon>Paragemmobacter</taxon>
    </lineage>
</organism>
<dbReference type="SUPFAM" id="SSF51294">
    <property type="entry name" value="Hedgehog/intein (Hint) domain"/>
    <property type="match status" value="1"/>
</dbReference>
<accession>A0A842IBA2</accession>
<dbReference type="InterPro" id="IPR028992">
    <property type="entry name" value="Hedgehog/Intein_dom"/>
</dbReference>
<keyword evidence="3" id="KW-1185">Reference proteome</keyword>
<evidence type="ECO:0000313" key="3">
    <source>
        <dbReference type="Proteomes" id="UP000555411"/>
    </source>
</evidence>
<dbReference type="InterPro" id="IPR036844">
    <property type="entry name" value="Hint_dom_sf"/>
</dbReference>
<dbReference type="RefSeq" id="WP_185798909.1">
    <property type="nucleotide sequence ID" value="NZ_JACLQD010000005.1"/>
</dbReference>
<gene>
    <name evidence="2" type="ORF">H7F16_17465</name>
</gene>
<reference evidence="2 3" key="1">
    <citation type="journal article" date="2017" name="Int. J. Syst. Evol. Microbiol.">
        <title>Gemmobacter straminiformis sp. nov., isolated from an artificial fountain.</title>
        <authorList>
            <person name="Kang J.Y."/>
            <person name="Kim M.J."/>
            <person name="Chun J."/>
            <person name="Son K.P."/>
            <person name="Jahng K.Y."/>
        </authorList>
    </citation>
    <scope>NUCLEOTIDE SEQUENCE [LARGE SCALE GENOMIC DNA]</scope>
    <source>
        <strain evidence="2 3">CAM-8</strain>
    </source>
</reference>
<dbReference type="Proteomes" id="UP000555411">
    <property type="component" value="Unassembled WGS sequence"/>
</dbReference>
<dbReference type="AlphaFoldDB" id="A0A842IBA2"/>
<name>A0A842IBA2_9RHOB</name>
<dbReference type="Pfam" id="PF13403">
    <property type="entry name" value="Hint_2"/>
    <property type="match status" value="1"/>
</dbReference>
<protein>
    <submittedName>
        <fullName evidence="2">Hint domain-containing protein</fullName>
    </submittedName>
</protein>